<evidence type="ECO:0000256" key="1">
    <source>
        <dbReference type="ARBA" id="ARBA00001974"/>
    </source>
</evidence>
<proteinExistence type="predicted"/>
<keyword evidence="2" id="KW-0285">Flavoprotein</keyword>
<dbReference type="Pfam" id="PF00743">
    <property type="entry name" value="FMO-like"/>
    <property type="match status" value="1"/>
</dbReference>
<dbReference type="InterPro" id="IPR020946">
    <property type="entry name" value="Flavin_mOase-like"/>
</dbReference>
<keyword evidence="5" id="KW-0503">Monooxygenase</keyword>
<evidence type="ECO:0000256" key="3">
    <source>
        <dbReference type="ARBA" id="ARBA00022827"/>
    </source>
</evidence>
<dbReference type="InterPro" id="IPR051820">
    <property type="entry name" value="FAD-binding_MO"/>
</dbReference>
<comment type="caution">
    <text evidence="6">The sequence shown here is derived from an EMBL/GenBank/DDBJ whole genome shotgun (WGS) entry which is preliminary data.</text>
</comment>
<keyword evidence="4" id="KW-0560">Oxidoreductase</keyword>
<reference evidence="6" key="1">
    <citation type="submission" date="2023-08" db="EMBL/GenBank/DDBJ databases">
        <authorList>
            <person name="Chen Y."/>
            <person name="Shah S."/>
            <person name="Dougan E. K."/>
            <person name="Thang M."/>
            <person name="Chan C."/>
        </authorList>
    </citation>
    <scope>NUCLEOTIDE SEQUENCE</scope>
</reference>
<keyword evidence="3" id="KW-0274">FAD</keyword>
<dbReference type="EMBL" id="CAUJNA010000154">
    <property type="protein sequence ID" value="CAJ1372744.1"/>
    <property type="molecule type" value="Genomic_DNA"/>
</dbReference>
<dbReference type="AlphaFoldDB" id="A0AA36HQN1"/>
<dbReference type="Proteomes" id="UP001178507">
    <property type="component" value="Unassembled WGS sequence"/>
</dbReference>
<dbReference type="InterPro" id="IPR036188">
    <property type="entry name" value="FAD/NAD-bd_sf"/>
</dbReference>
<evidence type="ECO:0000313" key="7">
    <source>
        <dbReference type="Proteomes" id="UP001178507"/>
    </source>
</evidence>
<accession>A0AA36HQN1</accession>
<evidence type="ECO:0000256" key="5">
    <source>
        <dbReference type="ARBA" id="ARBA00023033"/>
    </source>
</evidence>
<dbReference type="Gene3D" id="3.50.50.60">
    <property type="entry name" value="FAD/NAD(P)-binding domain"/>
    <property type="match status" value="2"/>
</dbReference>
<dbReference type="SUPFAM" id="SSF51905">
    <property type="entry name" value="FAD/NAD(P)-binding domain"/>
    <property type="match status" value="1"/>
</dbReference>
<dbReference type="GO" id="GO:0004499">
    <property type="term" value="F:N,N-dimethylaniline monooxygenase activity"/>
    <property type="evidence" value="ECO:0007669"/>
    <property type="project" value="InterPro"/>
</dbReference>
<evidence type="ECO:0000256" key="2">
    <source>
        <dbReference type="ARBA" id="ARBA00022630"/>
    </source>
</evidence>
<organism evidence="6 7">
    <name type="scientific">Effrenium voratum</name>
    <dbReference type="NCBI Taxonomy" id="2562239"/>
    <lineage>
        <taxon>Eukaryota</taxon>
        <taxon>Sar</taxon>
        <taxon>Alveolata</taxon>
        <taxon>Dinophyceae</taxon>
        <taxon>Suessiales</taxon>
        <taxon>Symbiodiniaceae</taxon>
        <taxon>Effrenium</taxon>
    </lineage>
</organism>
<evidence type="ECO:0000313" key="6">
    <source>
        <dbReference type="EMBL" id="CAJ1372744.1"/>
    </source>
</evidence>
<evidence type="ECO:0008006" key="8">
    <source>
        <dbReference type="Google" id="ProtNLM"/>
    </source>
</evidence>
<dbReference type="GO" id="GO:0050660">
    <property type="term" value="F:flavin adenine dinucleotide binding"/>
    <property type="evidence" value="ECO:0007669"/>
    <property type="project" value="InterPro"/>
</dbReference>
<name>A0AA36HQN1_9DINO</name>
<evidence type="ECO:0000256" key="4">
    <source>
        <dbReference type="ARBA" id="ARBA00023002"/>
    </source>
</evidence>
<dbReference type="PANTHER" id="PTHR43872:SF1">
    <property type="entry name" value="MONOOXYGENASE, PUTATIVE (AFU_ORTHOLOGUE AFUA_8G02570)-RELATED"/>
    <property type="match status" value="1"/>
</dbReference>
<sequence length="456" mass="50569">MGGTWDLFKYPGIRSDSDMYTLGYSFKPWRDAEAIADGPSILKYLEETAAENGIDKKIRYNHMVKNAAWSTADAQWTLDVERDGEMIQMSCNFLFMCSGYYSYKEGYTPDFAGVDDFKGRFVHPQKWTDDIVYKDKNVVVIGSGATAVTLIPEMAGEAKHVTMLQRSPTYMAARPSQDAIANFLRRNLPAKLAYGITRWKNVLLGMYFFNLCKRAPGKVKQLLLNQVREALGPNYDVEKHFTPKYNPWDQRLCLVPNGDMFDAINAGTASVVTDTIETFTETGIKLSSGEELEADLVVSATGLKLEVLGGMTVSVDGKPVNFANTISYKGIMYSNVPNLASSFGYTNASWTLKCDLTCGYVARLINHMDKTGTQQCMPVLADDSMEEEPWLNLSSGYIQRAQGILPKQGAHAPWKQHQNYALDIVTLGYGKVEDGTMTFSRATGSAAKQEAAKEAA</sequence>
<keyword evidence="7" id="KW-1185">Reference proteome</keyword>
<comment type="cofactor">
    <cofactor evidence="1">
        <name>FAD</name>
        <dbReference type="ChEBI" id="CHEBI:57692"/>
    </cofactor>
</comment>
<gene>
    <name evidence="6" type="ORF">EVOR1521_LOCUS2753</name>
</gene>
<dbReference type="PANTHER" id="PTHR43872">
    <property type="entry name" value="MONOOXYGENASE, PUTATIVE (AFU_ORTHOLOGUE AFUA_8G02570)-RELATED"/>
    <property type="match status" value="1"/>
</dbReference>
<dbReference type="GO" id="GO:0050661">
    <property type="term" value="F:NADP binding"/>
    <property type="evidence" value="ECO:0007669"/>
    <property type="project" value="InterPro"/>
</dbReference>
<protein>
    <recommendedName>
        <fullName evidence="8">FAD-containing monooxygenase EthA</fullName>
    </recommendedName>
</protein>